<sequence length="141" mass="15649">MSAELSKLSSNEQAELLNISPDYVRISMAAAIELGLKPGRIHGCGCGCINLLQNYPEGCYANCSYCGLARERPGLAEENSFIRVNWPLFPIDLVAEKIAEKEEESTVGRVCIAQVQDHRSNDDLLDMTRRIRKQVPKVPIS</sequence>
<evidence type="ECO:0008006" key="2">
    <source>
        <dbReference type="Google" id="ProtNLM"/>
    </source>
</evidence>
<reference evidence="1" key="1">
    <citation type="submission" date="2018-05" db="EMBL/GenBank/DDBJ databases">
        <authorList>
            <person name="Lanie J.A."/>
            <person name="Ng W.-L."/>
            <person name="Kazmierczak K.M."/>
            <person name="Andrzejewski T.M."/>
            <person name="Davidsen T.M."/>
            <person name="Wayne K.J."/>
            <person name="Tettelin H."/>
            <person name="Glass J.I."/>
            <person name="Rusch D."/>
            <person name="Podicherti R."/>
            <person name="Tsui H.-C.T."/>
            <person name="Winkler M.E."/>
        </authorList>
    </citation>
    <scope>NUCLEOTIDE SEQUENCE</scope>
</reference>
<dbReference type="InterPro" id="IPR058240">
    <property type="entry name" value="rSAM_sf"/>
</dbReference>
<gene>
    <name evidence="1" type="ORF">METZ01_LOCUS423765</name>
</gene>
<dbReference type="SUPFAM" id="SSF102114">
    <property type="entry name" value="Radical SAM enzymes"/>
    <property type="match status" value="1"/>
</dbReference>
<dbReference type="EMBL" id="UINC01168073">
    <property type="protein sequence ID" value="SVD70911.1"/>
    <property type="molecule type" value="Genomic_DNA"/>
</dbReference>
<organism evidence="1">
    <name type="scientific">marine metagenome</name>
    <dbReference type="NCBI Taxonomy" id="408172"/>
    <lineage>
        <taxon>unclassified sequences</taxon>
        <taxon>metagenomes</taxon>
        <taxon>ecological metagenomes</taxon>
    </lineage>
</organism>
<proteinExistence type="predicted"/>
<accession>A0A382XKC8</accession>
<dbReference type="AlphaFoldDB" id="A0A382XKC8"/>
<feature type="non-terminal residue" evidence="1">
    <location>
        <position position="141"/>
    </location>
</feature>
<name>A0A382XKC8_9ZZZZ</name>
<evidence type="ECO:0000313" key="1">
    <source>
        <dbReference type="EMBL" id="SVD70911.1"/>
    </source>
</evidence>
<protein>
    <recommendedName>
        <fullName evidence="2">Radical SAM core domain-containing protein</fullName>
    </recommendedName>
</protein>